<evidence type="ECO:0000256" key="1">
    <source>
        <dbReference type="SAM" id="MobiDB-lite"/>
    </source>
</evidence>
<comment type="caution">
    <text evidence="2">The sequence shown here is derived from an EMBL/GenBank/DDBJ whole genome shotgun (WGS) entry which is preliminary data.</text>
</comment>
<feature type="compositionally biased region" description="Basic and acidic residues" evidence="1">
    <location>
        <begin position="70"/>
        <end position="84"/>
    </location>
</feature>
<evidence type="ECO:0000313" key="3">
    <source>
        <dbReference type="Proteomes" id="UP000766486"/>
    </source>
</evidence>
<dbReference type="Proteomes" id="UP000766486">
    <property type="component" value="Unassembled WGS sequence"/>
</dbReference>
<keyword evidence="3" id="KW-1185">Reference proteome</keyword>
<organism evidence="2 3">
    <name type="scientific">Bionectria ochroleuca</name>
    <name type="common">Gliocladium roseum</name>
    <dbReference type="NCBI Taxonomy" id="29856"/>
    <lineage>
        <taxon>Eukaryota</taxon>
        <taxon>Fungi</taxon>
        <taxon>Dikarya</taxon>
        <taxon>Ascomycota</taxon>
        <taxon>Pezizomycotina</taxon>
        <taxon>Sordariomycetes</taxon>
        <taxon>Hypocreomycetidae</taxon>
        <taxon>Hypocreales</taxon>
        <taxon>Bionectriaceae</taxon>
        <taxon>Clonostachys</taxon>
    </lineage>
</organism>
<reference evidence="2 3" key="1">
    <citation type="submission" date="2019-06" db="EMBL/GenBank/DDBJ databases">
        <authorList>
            <person name="Broberg M."/>
        </authorList>
    </citation>
    <scope>NUCLEOTIDE SEQUENCE [LARGE SCALE GENOMIC DNA]</scope>
</reference>
<gene>
    <name evidence="2" type="ORF">CLO192961_LOCUS462917</name>
</gene>
<dbReference type="EMBL" id="CABFNS010000936">
    <property type="protein sequence ID" value="VUC37151.1"/>
    <property type="molecule type" value="Genomic_DNA"/>
</dbReference>
<feature type="region of interest" description="Disordered" evidence="1">
    <location>
        <begin position="1"/>
        <end position="84"/>
    </location>
</feature>
<protein>
    <submittedName>
        <fullName evidence="2">Uncharacterized protein</fullName>
    </submittedName>
</protein>
<sequence length="155" mass="17446">MANSDRPQTPPPDSNLDKLRTKHGAASLKEAATSSAKPDAATSSTKRDATASYTDPNVAALFTENDEEEVSHWEHDTNQRTREELERLHNQRNEQNPSPEYHECLRIPMSEIAAEELRSAMGPFNGGGFGTLAYKNEYKAYSKERFRNSTPAWYI</sequence>
<accession>A0ABY6V0M2</accession>
<evidence type="ECO:0000313" key="2">
    <source>
        <dbReference type="EMBL" id="VUC37151.1"/>
    </source>
</evidence>
<proteinExistence type="predicted"/>
<name>A0ABY6V0M2_BIOOC</name>
<feature type="compositionally biased region" description="Polar residues" evidence="1">
    <location>
        <begin position="32"/>
        <end position="44"/>
    </location>
</feature>